<gene>
    <name evidence="2" type="ORF">M011DRAFT_472907</name>
</gene>
<accession>A0A6A6UU32</accession>
<keyword evidence="3" id="KW-1185">Reference proteome</keyword>
<feature type="region of interest" description="Disordered" evidence="1">
    <location>
        <begin position="1"/>
        <end position="22"/>
    </location>
</feature>
<reference evidence="2" key="1">
    <citation type="journal article" date="2020" name="Stud. Mycol.">
        <title>101 Dothideomycetes genomes: a test case for predicting lifestyles and emergence of pathogens.</title>
        <authorList>
            <person name="Haridas S."/>
            <person name="Albert R."/>
            <person name="Binder M."/>
            <person name="Bloem J."/>
            <person name="Labutti K."/>
            <person name="Salamov A."/>
            <person name="Andreopoulos B."/>
            <person name="Baker S."/>
            <person name="Barry K."/>
            <person name="Bills G."/>
            <person name="Bluhm B."/>
            <person name="Cannon C."/>
            <person name="Castanera R."/>
            <person name="Culley D."/>
            <person name="Daum C."/>
            <person name="Ezra D."/>
            <person name="Gonzalez J."/>
            <person name="Henrissat B."/>
            <person name="Kuo A."/>
            <person name="Liang C."/>
            <person name="Lipzen A."/>
            <person name="Lutzoni F."/>
            <person name="Magnuson J."/>
            <person name="Mondo S."/>
            <person name="Nolan M."/>
            <person name="Ohm R."/>
            <person name="Pangilinan J."/>
            <person name="Park H.-J."/>
            <person name="Ramirez L."/>
            <person name="Alfaro M."/>
            <person name="Sun H."/>
            <person name="Tritt A."/>
            <person name="Yoshinaga Y."/>
            <person name="Zwiers L.-H."/>
            <person name="Turgeon B."/>
            <person name="Goodwin S."/>
            <person name="Spatafora J."/>
            <person name="Crous P."/>
            <person name="Grigoriev I."/>
        </authorList>
    </citation>
    <scope>NUCLEOTIDE SEQUENCE</scope>
    <source>
        <strain evidence="2">CBS 119925</strain>
    </source>
</reference>
<evidence type="ECO:0000313" key="3">
    <source>
        <dbReference type="Proteomes" id="UP000799440"/>
    </source>
</evidence>
<dbReference type="OrthoDB" id="5240244at2759"/>
<organism evidence="2 3">
    <name type="scientific">Sporormia fimetaria CBS 119925</name>
    <dbReference type="NCBI Taxonomy" id="1340428"/>
    <lineage>
        <taxon>Eukaryota</taxon>
        <taxon>Fungi</taxon>
        <taxon>Dikarya</taxon>
        <taxon>Ascomycota</taxon>
        <taxon>Pezizomycotina</taxon>
        <taxon>Dothideomycetes</taxon>
        <taxon>Pleosporomycetidae</taxon>
        <taxon>Pleosporales</taxon>
        <taxon>Sporormiaceae</taxon>
        <taxon>Sporormia</taxon>
    </lineage>
</organism>
<dbReference type="AlphaFoldDB" id="A0A6A6UU32"/>
<evidence type="ECO:0000313" key="2">
    <source>
        <dbReference type="EMBL" id="KAF2741645.1"/>
    </source>
</evidence>
<feature type="region of interest" description="Disordered" evidence="1">
    <location>
        <begin position="262"/>
        <end position="283"/>
    </location>
</feature>
<name>A0A6A6UU32_9PLEO</name>
<proteinExistence type="predicted"/>
<sequence length="283" mass="31230">MTPKPVQEGAQQKGAPSGLPNVPHHFWAPTNAAYWKIQQINDDLKASAAQTPGTGASSHKRPVTNMWSAICNLFYPADAVVTNGPVWSVDVETAEEEDMPDSLIIRTLLETAPWTRDYGRIECVKAAHDNARGWQNLISNTVTLLTESQADSTTNDNSISLVLAVGTKCMLFIWDPKSKLPGEQLRIRGTAEDGTGDEDAMLDPRIKPPPFDTSYIDSTAKEVIWSAAWKLDHDTDPETGAMPHLQEMEQIEKFLCSIREIPLAEKEQETTRPGPADDLKPKV</sequence>
<protein>
    <submittedName>
        <fullName evidence="2">Uncharacterized protein</fullName>
    </submittedName>
</protein>
<feature type="region of interest" description="Disordered" evidence="1">
    <location>
        <begin position="191"/>
        <end position="213"/>
    </location>
</feature>
<evidence type="ECO:0000256" key="1">
    <source>
        <dbReference type="SAM" id="MobiDB-lite"/>
    </source>
</evidence>
<dbReference type="Proteomes" id="UP000799440">
    <property type="component" value="Unassembled WGS sequence"/>
</dbReference>
<dbReference type="EMBL" id="MU006639">
    <property type="protein sequence ID" value="KAF2741645.1"/>
    <property type="molecule type" value="Genomic_DNA"/>
</dbReference>